<keyword evidence="11" id="KW-1185">Reference proteome</keyword>
<protein>
    <recommendedName>
        <fullName evidence="9">C2H2-type domain-containing protein</fullName>
    </recommendedName>
</protein>
<dbReference type="GO" id="GO:0000978">
    <property type="term" value="F:RNA polymerase II cis-regulatory region sequence-specific DNA binding"/>
    <property type="evidence" value="ECO:0007669"/>
    <property type="project" value="TreeGrafter"/>
</dbReference>
<dbReference type="OrthoDB" id="4748970at2759"/>
<evidence type="ECO:0000313" key="10">
    <source>
        <dbReference type="EMBL" id="CAG9799148.1"/>
    </source>
</evidence>
<keyword evidence="4 7" id="KW-0863">Zinc-finger</keyword>
<keyword evidence="3" id="KW-0677">Repeat</keyword>
<name>A0A9N9RJA0_9DIPT</name>
<evidence type="ECO:0000256" key="1">
    <source>
        <dbReference type="ARBA" id="ARBA00004123"/>
    </source>
</evidence>
<accession>A0A9N9RJA0</accession>
<dbReference type="Proteomes" id="UP001153620">
    <property type="component" value="Chromosome 1"/>
</dbReference>
<dbReference type="PANTHER" id="PTHR23235">
    <property type="entry name" value="KRUEPPEL-LIKE TRANSCRIPTION FACTOR"/>
    <property type="match status" value="1"/>
</dbReference>
<gene>
    <name evidence="10" type="ORF">CHIRRI_LOCUS2121</name>
</gene>
<feature type="region of interest" description="Disordered" evidence="8">
    <location>
        <begin position="1"/>
        <end position="28"/>
    </location>
</feature>
<reference evidence="10" key="1">
    <citation type="submission" date="2022-01" db="EMBL/GenBank/DDBJ databases">
        <authorList>
            <person name="King R."/>
        </authorList>
    </citation>
    <scope>NUCLEOTIDE SEQUENCE</scope>
</reference>
<evidence type="ECO:0000256" key="5">
    <source>
        <dbReference type="ARBA" id="ARBA00022833"/>
    </source>
</evidence>
<dbReference type="InterPro" id="IPR013087">
    <property type="entry name" value="Znf_C2H2_type"/>
</dbReference>
<dbReference type="SUPFAM" id="SSF57667">
    <property type="entry name" value="beta-beta-alpha zinc fingers"/>
    <property type="match status" value="2"/>
</dbReference>
<dbReference type="EMBL" id="OU895877">
    <property type="protein sequence ID" value="CAG9799148.1"/>
    <property type="molecule type" value="Genomic_DNA"/>
</dbReference>
<dbReference type="PANTHER" id="PTHR23235:SF174">
    <property type="entry name" value="CABUT, ISOFORM A"/>
    <property type="match status" value="1"/>
</dbReference>
<evidence type="ECO:0000256" key="3">
    <source>
        <dbReference type="ARBA" id="ARBA00022737"/>
    </source>
</evidence>
<feature type="domain" description="C2H2-type" evidence="9">
    <location>
        <begin position="326"/>
        <end position="355"/>
    </location>
</feature>
<feature type="region of interest" description="Disordered" evidence="8">
    <location>
        <begin position="372"/>
        <end position="397"/>
    </location>
</feature>
<evidence type="ECO:0000256" key="8">
    <source>
        <dbReference type="SAM" id="MobiDB-lite"/>
    </source>
</evidence>
<dbReference type="FunFam" id="3.30.160.60:FF:001110">
    <property type="entry name" value="Krueppel factor 13"/>
    <property type="match status" value="1"/>
</dbReference>
<feature type="domain" description="C2H2-type" evidence="9">
    <location>
        <begin position="296"/>
        <end position="325"/>
    </location>
</feature>
<organism evidence="10 11">
    <name type="scientific">Chironomus riparius</name>
    <dbReference type="NCBI Taxonomy" id="315576"/>
    <lineage>
        <taxon>Eukaryota</taxon>
        <taxon>Metazoa</taxon>
        <taxon>Ecdysozoa</taxon>
        <taxon>Arthropoda</taxon>
        <taxon>Hexapoda</taxon>
        <taxon>Insecta</taxon>
        <taxon>Pterygota</taxon>
        <taxon>Neoptera</taxon>
        <taxon>Endopterygota</taxon>
        <taxon>Diptera</taxon>
        <taxon>Nematocera</taxon>
        <taxon>Chironomoidea</taxon>
        <taxon>Chironomidae</taxon>
        <taxon>Chironominae</taxon>
        <taxon>Chironomus</taxon>
    </lineage>
</organism>
<dbReference type="FunFam" id="3.30.160.60:FF:000018">
    <property type="entry name" value="Krueppel-like factor 15"/>
    <property type="match status" value="1"/>
</dbReference>
<reference evidence="10" key="2">
    <citation type="submission" date="2022-10" db="EMBL/GenBank/DDBJ databases">
        <authorList>
            <consortium name="ENA_rothamsted_submissions"/>
            <consortium name="culmorum"/>
            <person name="King R."/>
        </authorList>
    </citation>
    <scope>NUCLEOTIDE SEQUENCE</scope>
</reference>
<evidence type="ECO:0000256" key="6">
    <source>
        <dbReference type="ARBA" id="ARBA00023242"/>
    </source>
</evidence>
<dbReference type="GO" id="GO:0005634">
    <property type="term" value="C:nucleus"/>
    <property type="evidence" value="ECO:0007669"/>
    <property type="project" value="UniProtKB-SubCell"/>
</dbReference>
<keyword evidence="5" id="KW-0862">Zinc</keyword>
<dbReference type="InterPro" id="IPR036236">
    <property type="entry name" value="Znf_C2H2_sf"/>
</dbReference>
<evidence type="ECO:0000256" key="4">
    <source>
        <dbReference type="ARBA" id="ARBA00022771"/>
    </source>
</evidence>
<sequence>MSKSINSIEMELSLPPTPPMDLNDSNSSCANEFQKIDEFNSLKRKLNNNTGIPKGLITPNPSDEEDNETDLPPQKRLCARNSRLTSEPSSFTPPPEELSIYSNIEYQRKIETIPAQRVSVIMRANKDGTCITPATEVINPKYDDNDINLNVFRCVKYKMGRKSSNSSSIMYNNDKNIKSLDNPSKNLYDSSMHGRTENKITDFTPILSEKKSPALLLKVSQNIDHNNQQIPMFVPKVASQNIFFTTQPSNNITTTRILLLPSSNVSSTMITTPSTQPSKSLNLCIQQPAQERRRIFECSYPNCGKNYFKSSHLKAHTRSHTGEKPFCCKWLGCGRRFSRSDELSRHKRTHTGEKKFSCNVCERRFMRSDHLSKHVKRHNKEKTKTKSNVSLPNSLNPSLAVQTPRPIIPAIDLSSNTNQYNFGIC</sequence>
<dbReference type="PROSITE" id="PS50157">
    <property type="entry name" value="ZINC_FINGER_C2H2_2"/>
    <property type="match status" value="3"/>
</dbReference>
<dbReference type="GO" id="GO:0008270">
    <property type="term" value="F:zinc ion binding"/>
    <property type="evidence" value="ECO:0007669"/>
    <property type="project" value="UniProtKB-KW"/>
</dbReference>
<feature type="domain" description="C2H2-type" evidence="9">
    <location>
        <begin position="356"/>
        <end position="383"/>
    </location>
</feature>
<keyword evidence="2" id="KW-0479">Metal-binding</keyword>
<evidence type="ECO:0000259" key="9">
    <source>
        <dbReference type="PROSITE" id="PS50157"/>
    </source>
</evidence>
<dbReference type="PROSITE" id="PS00028">
    <property type="entry name" value="ZINC_FINGER_C2H2_1"/>
    <property type="match status" value="3"/>
</dbReference>
<feature type="compositionally biased region" description="Basic residues" evidence="8">
    <location>
        <begin position="373"/>
        <end position="385"/>
    </location>
</feature>
<dbReference type="FunFam" id="3.30.160.60:FF:000125">
    <property type="entry name" value="Putative zinc finger protein 143"/>
    <property type="match status" value="1"/>
</dbReference>
<dbReference type="Gene3D" id="3.30.160.60">
    <property type="entry name" value="Classic Zinc Finger"/>
    <property type="match status" value="3"/>
</dbReference>
<dbReference type="AlphaFoldDB" id="A0A9N9RJA0"/>
<dbReference type="Pfam" id="PF00096">
    <property type="entry name" value="zf-C2H2"/>
    <property type="match status" value="3"/>
</dbReference>
<evidence type="ECO:0000313" key="11">
    <source>
        <dbReference type="Proteomes" id="UP001153620"/>
    </source>
</evidence>
<evidence type="ECO:0000256" key="2">
    <source>
        <dbReference type="ARBA" id="ARBA00022723"/>
    </source>
</evidence>
<dbReference type="GO" id="GO:0000981">
    <property type="term" value="F:DNA-binding transcription factor activity, RNA polymerase II-specific"/>
    <property type="evidence" value="ECO:0007669"/>
    <property type="project" value="TreeGrafter"/>
</dbReference>
<keyword evidence="6" id="KW-0539">Nucleus</keyword>
<feature type="compositionally biased region" description="Low complexity" evidence="8">
    <location>
        <begin position="387"/>
        <end position="397"/>
    </location>
</feature>
<comment type="subcellular location">
    <subcellularLocation>
        <location evidence="1">Nucleus</location>
    </subcellularLocation>
</comment>
<evidence type="ECO:0000256" key="7">
    <source>
        <dbReference type="PROSITE-ProRule" id="PRU00042"/>
    </source>
</evidence>
<dbReference type="SMART" id="SM00355">
    <property type="entry name" value="ZnF_C2H2"/>
    <property type="match status" value="3"/>
</dbReference>
<feature type="region of interest" description="Disordered" evidence="8">
    <location>
        <begin position="45"/>
        <end position="73"/>
    </location>
</feature>
<proteinExistence type="predicted"/>